<dbReference type="EMBL" id="CAJVPI010001023">
    <property type="protein sequence ID" value="CAG8589836.1"/>
    <property type="molecule type" value="Genomic_DNA"/>
</dbReference>
<organism evidence="1 2">
    <name type="scientific">Paraglomus brasilianum</name>
    <dbReference type="NCBI Taxonomy" id="144538"/>
    <lineage>
        <taxon>Eukaryota</taxon>
        <taxon>Fungi</taxon>
        <taxon>Fungi incertae sedis</taxon>
        <taxon>Mucoromycota</taxon>
        <taxon>Glomeromycotina</taxon>
        <taxon>Glomeromycetes</taxon>
        <taxon>Paraglomerales</taxon>
        <taxon>Paraglomeraceae</taxon>
        <taxon>Paraglomus</taxon>
    </lineage>
</organism>
<evidence type="ECO:0000313" key="2">
    <source>
        <dbReference type="Proteomes" id="UP000789739"/>
    </source>
</evidence>
<sequence length="145" mass="15859">MEVLQQTLVGTAAQPEDTLTYASISISGIDTACCNDLLVQTNLKLEIVDYKAPQSTKKIKPYSWTKDQESAQIDRCLNWMATSISLPDGLAFNNLSSKHDALSLPTGSYLNFTVKGTADALITDKHFVGDTMAITNAQIVFKLKK</sequence>
<dbReference type="Proteomes" id="UP000789739">
    <property type="component" value="Unassembled WGS sequence"/>
</dbReference>
<protein>
    <submittedName>
        <fullName evidence="1">8176_t:CDS:1</fullName>
    </submittedName>
</protein>
<evidence type="ECO:0000313" key="1">
    <source>
        <dbReference type="EMBL" id="CAG8589836.1"/>
    </source>
</evidence>
<keyword evidence="2" id="KW-1185">Reference proteome</keyword>
<accession>A0A9N9C6Y2</accession>
<name>A0A9N9C6Y2_9GLOM</name>
<proteinExistence type="predicted"/>
<dbReference type="AlphaFoldDB" id="A0A9N9C6Y2"/>
<gene>
    <name evidence="1" type="ORF">PBRASI_LOCUS7067</name>
</gene>
<comment type="caution">
    <text evidence="1">The sequence shown here is derived from an EMBL/GenBank/DDBJ whole genome shotgun (WGS) entry which is preliminary data.</text>
</comment>
<reference evidence="1" key="1">
    <citation type="submission" date="2021-06" db="EMBL/GenBank/DDBJ databases">
        <authorList>
            <person name="Kallberg Y."/>
            <person name="Tangrot J."/>
            <person name="Rosling A."/>
        </authorList>
    </citation>
    <scope>NUCLEOTIDE SEQUENCE</scope>
    <source>
        <strain evidence="1">BR232B</strain>
    </source>
</reference>